<proteinExistence type="predicted"/>
<name>A0A1J9PBN0_9EURO</name>
<comment type="caution">
    <text evidence="2">The sequence shown here is derived from an EMBL/GenBank/DDBJ whole genome shotgun (WGS) entry which is preliminary data.</text>
</comment>
<feature type="region of interest" description="Disordered" evidence="1">
    <location>
        <begin position="39"/>
        <end position="70"/>
    </location>
</feature>
<reference evidence="2 3" key="1">
    <citation type="submission" date="2015-08" db="EMBL/GenBank/DDBJ databases">
        <title>Emmonsia species relationships and genome sequence.</title>
        <authorList>
            <person name="Cuomo C.A."/>
            <person name="Schwartz I.S."/>
            <person name="Kenyon C."/>
            <person name="De Hoog G.S."/>
            <person name="Govender N.P."/>
            <person name="Botha A."/>
            <person name="Moreno L."/>
            <person name="De Vries M."/>
            <person name="Munoz J.F."/>
            <person name="Stielow J.B."/>
        </authorList>
    </citation>
    <scope>NUCLEOTIDE SEQUENCE [LARGE SCALE GENOMIC DNA]</scope>
    <source>
        <strain evidence="2 3">EI222</strain>
    </source>
</reference>
<organism evidence="2 3">
    <name type="scientific">Blastomyces percursus</name>
    <dbReference type="NCBI Taxonomy" id="1658174"/>
    <lineage>
        <taxon>Eukaryota</taxon>
        <taxon>Fungi</taxon>
        <taxon>Dikarya</taxon>
        <taxon>Ascomycota</taxon>
        <taxon>Pezizomycotina</taxon>
        <taxon>Eurotiomycetes</taxon>
        <taxon>Eurotiomycetidae</taxon>
        <taxon>Onygenales</taxon>
        <taxon>Ajellomycetaceae</taxon>
        <taxon>Blastomyces</taxon>
    </lineage>
</organism>
<dbReference type="EMBL" id="LGTZ01002429">
    <property type="protein sequence ID" value="OJD13952.1"/>
    <property type="molecule type" value="Genomic_DNA"/>
</dbReference>
<evidence type="ECO:0000313" key="2">
    <source>
        <dbReference type="EMBL" id="OJD13952.1"/>
    </source>
</evidence>
<evidence type="ECO:0000313" key="3">
    <source>
        <dbReference type="Proteomes" id="UP000242791"/>
    </source>
</evidence>
<dbReference type="Proteomes" id="UP000242791">
    <property type="component" value="Unassembled WGS sequence"/>
</dbReference>
<gene>
    <name evidence="2" type="ORF">ACJ73_09137</name>
</gene>
<accession>A0A1J9PBN0</accession>
<sequence>MASVDLDNIQFYFPPPSPPGYRPSKPVMARPSTGVLMLNGPDHTALSTAPVPVTTPSPEQPHPLENLDHLPPFHLVPVAQVPTASSPP</sequence>
<evidence type="ECO:0000256" key="1">
    <source>
        <dbReference type="SAM" id="MobiDB-lite"/>
    </source>
</evidence>
<dbReference type="AlphaFoldDB" id="A0A1J9PBN0"/>
<protein>
    <submittedName>
        <fullName evidence="2">Uncharacterized protein</fullName>
    </submittedName>
</protein>
<keyword evidence="3" id="KW-1185">Reference proteome</keyword>
<dbReference type="VEuPathDB" id="FungiDB:ACJ73_09137"/>